<gene>
    <name evidence="3" type="ORF">IPN02_07980</name>
</gene>
<proteinExistence type="predicted"/>
<sequence>MLALVNALTVLVTAFGATLTVDQTKAVYLVANAIGALVGIVLARRKVKPWPPAPGDPDVETVAANLPGLRPLLSSSPLSVTLLDSHPGVMATLMGTNVDPVVDHPDFVSPPASSDPHPEDTDADDDELRPPGDLVELFEVLAWEDAVKRSEP</sequence>
<keyword evidence="2" id="KW-1133">Transmembrane helix</keyword>
<protein>
    <submittedName>
        <fullName evidence="3">Uncharacterized protein</fullName>
    </submittedName>
</protein>
<comment type="caution">
    <text evidence="3">The sequence shown here is derived from an EMBL/GenBank/DDBJ whole genome shotgun (WGS) entry which is preliminary data.</text>
</comment>
<keyword evidence="2" id="KW-0812">Transmembrane</keyword>
<accession>A0A936NC79</accession>
<organism evidence="3 4">
    <name type="scientific">Candidatus Neomicrothrix subdominans</name>
    <dbReference type="NCBI Taxonomy" id="2954438"/>
    <lineage>
        <taxon>Bacteria</taxon>
        <taxon>Bacillati</taxon>
        <taxon>Actinomycetota</taxon>
        <taxon>Acidimicrobiia</taxon>
        <taxon>Acidimicrobiales</taxon>
        <taxon>Microthrixaceae</taxon>
        <taxon>Candidatus Neomicrothrix</taxon>
    </lineage>
</organism>
<name>A0A936NC79_9ACTN</name>
<evidence type="ECO:0000313" key="3">
    <source>
        <dbReference type="EMBL" id="MBK9296768.1"/>
    </source>
</evidence>
<evidence type="ECO:0000256" key="1">
    <source>
        <dbReference type="SAM" id="MobiDB-lite"/>
    </source>
</evidence>
<evidence type="ECO:0000313" key="4">
    <source>
        <dbReference type="Proteomes" id="UP000727993"/>
    </source>
</evidence>
<evidence type="ECO:0000256" key="2">
    <source>
        <dbReference type="SAM" id="Phobius"/>
    </source>
</evidence>
<dbReference type="Proteomes" id="UP000727993">
    <property type="component" value="Unassembled WGS sequence"/>
</dbReference>
<reference evidence="3 4" key="1">
    <citation type="submission" date="2020-10" db="EMBL/GenBank/DDBJ databases">
        <title>Connecting structure to function with the recovery of over 1000 high-quality activated sludge metagenome-assembled genomes encoding full-length rRNA genes using long-read sequencing.</title>
        <authorList>
            <person name="Singleton C.M."/>
            <person name="Petriglieri F."/>
            <person name="Kristensen J.M."/>
            <person name="Kirkegaard R.H."/>
            <person name="Michaelsen T.Y."/>
            <person name="Andersen M.H."/>
            <person name="Karst S.M."/>
            <person name="Dueholm M.S."/>
            <person name="Nielsen P.H."/>
            <person name="Albertsen M."/>
        </authorList>
    </citation>
    <scope>NUCLEOTIDE SEQUENCE [LARGE SCALE GENOMIC DNA]</scope>
    <source>
        <strain evidence="3">Lyne_18-Q3-R50-59_MAXAC.006</strain>
    </source>
</reference>
<dbReference type="AlphaFoldDB" id="A0A936NC79"/>
<keyword evidence="2" id="KW-0472">Membrane</keyword>
<feature type="transmembrane region" description="Helical" evidence="2">
    <location>
        <begin position="26"/>
        <end position="43"/>
    </location>
</feature>
<feature type="region of interest" description="Disordered" evidence="1">
    <location>
        <begin position="100"/>
        <end position="131"/>
    </location>
</feature>
<dbReference type="EMBL" id="JADJZA010000005">
    <property type="protein sequence ID" value="MBK9296768.1"/>
    <property type="molecule type" value="Genomic_DNA"/>
</dbReference>